<dbReference type="EMBL" id="REGN01007477">
    <property type="protein sequence ID" value="RNA06155.1"/>
    <property type="molecule type" value="Genomic_DNA"/>
</dbReference>
<proteinExistence type="predicted"/>
<evidence type="ECO:0000313" key="2">
    <source>
        <dbReference type="EMBL" id="RNA06155.1"/>
    </source>
</evidence>
<protein>
    <submittedName>
        <fullName evidence="2">IQ-DOMAIN 14-like isoform X3</fullName>
    </submittedName>
</protein>
<organism evidence="2 3">
    <name type="scientific">Brachionus plicatilis</name>
    <name type="common">Marine rotifer</name>
    <name type="synonym">Brachionus muelleri</name>
    <dbReference type="NCBI Taxonomy" id="10195"/>
    <lineage>
        <taxon>Eukaryota</taxon>
        <taxon>Metazoa</taxon>
        <taxon>Spiralia</taxon>
        <taxon>Gnathifera</taxon>
        <taxon>Rotifera</taxon>
        <taxon>Eurotatoria</taxon>
        <taxon>Monogononta</taxon>
        <taxon>Pseudotrocha</taxon>
        <taxon>Ploima</taxon>
        <taxon>Brachionidae</taxon>
        <taxon>Brachionus</taxon>
    </lineage>
</organism>
<feature type="region of interest" description="Disordered" evidence="1">
    <location>
        <begin position="194"/>
        <end position="214"/>
    </location>
</feature>
<dbReference type="Proteomes" id="UP000276133">
    <property type="component" value="Unassembled WGS sequence"/>
</dbReference>
<gene>
    <name evidence="2" type="ORF">BpHYR1_044752</name>
</gene>
<reference evidence="2 3" key="1">
    <citation type="journal article" date="2018" name="Sci. Rep.">
        <title>Genomic signatures of local adaptation to the degree of environmental predictability in rotifers.</title>
        <authorList>
            <person name="Franch-Gras L."/>
            <person name="Hahn C."/>
            <person name="Garcia-Roger E.M."/>
            <person name="Carmona M.J."/>
            <person name="Serra M."/>
            <person name="Gomez A."/>
        </authorList>
    </citation>
    <scope>NUCLEOTIDE SEQUENCE [LARGE SCALE GENOMIC DNA]</scope>
    <source>
        <strain evidence="2">HYR1</strain>
    </source>
</reference>
<name>A0A3M7Q5C6_BRAPC</name>
<sequence length="383" mass="44691">MSKEKTSNVLRETTFGWFPIEEDKAKRSPIDVYMNLGSRHPKEESFVEEKILKEHIRDANSELIEKKTGNDEHQVDPPWALCHKPLPNKPIESNNEEVLVRSKSAPISYEWKPKKLAINIPKAKLTNLFDREPKHTYFSFSQKISTDKENKTKPLVSFSPKLESEEMEECSKEIVQPSLIESFNVGKKPLISQKDHEANSLRRKKARPKTAAAYDSRSSQGHLLCYNKRPKSTISLMPRSLHSQMDHEEKFKSNEFLKSRTEAMGSRCSNNNELVSEKPKTKSLLENWKSNLLEREKFLHPRPNYFVRIDMNKLQPDERAPQIHYNSPDTYFLNTMPFRKATFTIDPSFISENLNVQKIDLKRKESNGSKNAVRYRREFAFVY</sequence>
<dbReference type="AlphaFoldDB" id="A0A3M7Q5C6"/>
<evidence type="ECO:0000256" key="1">
    <source>
        <dbReference type="SAM" id="MobiDB-lite"/>
    </source>
</evidence>
<accession>A0A3M7Q5C6</accession>
<comment type="caution">
    <text evidence="2">The sequence shown here is derived from an EMBL/GenBank/DDBJ whole genome shotgun (WGS) entry which is preliminary data.</text>
</comment>
<keyword evidence="3" id="KW-1185">Reference proteome</keyword>
<dbReference type="OrthoDB" id="10022495at2759"/>
<evidence type="ECO:0000313" key="3">
    <source>
        <dbReference type="Proteomes" id="UP000276133"/>
    </source>
</evidence>